<reference evidence="1" key="1">
    <citation type="journal article" date="2020" name="Mol. Plant Microbe Interact.">
        <title>Genome Sequence of the Biocontrol Agent Coniothyrium minitans strain Conio (IMI 134523).</title>
        <authorList>
            <person name="Patel D."/>
            <person name="Shittu T.A."/>
            <person name="Baroncelli R."/>
            <person name="Muthumeenakshi S."/>
            <person name="Osborne T.H."/>
            <person name="Janganan T.K."/>
            <person name="Sreenivasaprasad S."/>
        </authorList>
    </citation>
    <scope>NUCLEOTIDE SEQUENCE</scope>
    <source>
        <strain evidence="1">Conio</strain>
    </source>
</reference>
<keyword evidence="2" id="KW-1185">Reference proteome</keyword>
<gene>
    <name evidence="1" type="ORF">PMIN01_07847</name>
</gene>
<organism evidence="1 2">
    <name type="scientific">Paraphaeosphaeria minitans</name>
    <dbReference type="NCBI Taxonomy" id="565426"/>
    <lineage>
        <taxon>Eukaryota</taxon>
        <taxon>Fungi</taxon>
        <taxon>Dikarya</taxon>
        <taxon>Ascomycota</taxon>
        <taxon>Pezizomycotina</taxon>
        <taxon>Dothideomycetes</taxon>
        <taxon>Pleosporomycetidae</taxon>
        <taxon>Pleosporales</taxon>
        <taxon>Massarineae</taxon>
        <taxon>Didymosphaeriaceae</taxon>
        <taxon>Paraphaeosphaeria</taxon>
    </lineage>
</organism>
<dbReference type="Proteomes" id="UP000756921">
    <property type="component" value="Unassembled WGS sequence"/>
</dbReference>
<comment type="caution">
    <text evidence="1">The sequence shown here is derived from an EMBL/GenBank/DDBJ whole genome shotgun (WGS) entry which is preliminary data.</text>
</comment>
<proteinExistence type="predicted"/>
<dbReference type="EMBL" id="WJXW01000008">
    <property type="protein sequence ID" value="KAF9733504.1"/>
    <property type="molecule type" value="Genomic_DNA"/>
</dbReference>
<name>A0A9P6GG28_9PLEO</name>
<evidence type="ECO:0000313" key="2">
    <source>
        <dbReference type="Proteomes" id="UP000756921"/>
    </source>
</evidence>
<sequence length="77" mass="8387">MRKVAGERANATEDLGGVRVTIHREHELLPQLLFPHGVGIQAFVGSLGMLKCDLQSRDIIVRCKGLLRDSSASAIPH</sequence>
<accession>A0A9P6GG28</accession>
<dbReference type="AlphaFoldDB" id="A0A9P6GG28"/>
<protein>
    <submittedName>
        <fullName evidence="1">Uncharacterized protein</fullName>
    </submittedName>
</protein>
<evidence type="ECO:0000313" key="1">
    <source>
        <dbReference type="EMBL" id="KAF9733504.1"/>
    </source>
</evidence>